<evidence type="ECO:0000256" key="2">
    <source>
        <dbReference type="ARBA" id="ARBA00004752"/>
    </source>
</evidence>
<keyword evidence="19" id="KW-1185">Reference proteome</keyword>
<dbReference type="Pfam" id="PF02875">
    <property type="entry name" value="Mur_ligase_C"/>
    <property type="match status" value="1"/>
</dbReference>
<keyword evidence="6 14" id="KW-0132">Cell division</keyword>
<keyword evidence="12 14" id="KW-0961">Cell wall biogenesis/degradation</keyword>
<feature type="domain" description="Mur ligase central" evidence="17">
    <location>
        <begin position="93"/>
        <end position="272"/>
    </location>
</feature>
<dbReference type="InterPro" id="IPR050061">
    <property type="entry name" value="MurCDEF_pg_biosynth"/>
</dbReference>
<sequence length="440" mass="47752">MSAIARVMLEMGYTVTGSDVASQELIEKLKAKGAKIYIGHTAEQIDGADLVVYSTALPKDNVERVEAQERGIPVLHRSQMLARLLNERTGVAVAGAHGKTTTSSMIALVMEQCGIDPTYIIGGEIMDMGTNAKAGKGKYVVAEADESDGSFLQYHPALGIVTNIEADHLENYGGDFGRLKDAYVQFLNQIKPDGAAIVCGDDHILGELLPKLNCNIVTYGIDSVCDYTAEDIELGDRHVSYTMKRGDEKLGTIELSVPGKHNVYNSMAAVIVCLEADIPFAEIAAAIKQFHGAKRRFQVLGESRGILIIDDYAHHPTEIEATIAASKATGKRIIAVFQPQRYTRTFFLLDAFSRAFGGADEVIITDIYSPAGEKQIEGINSSKLVELIKENSNAGARYLPTKQDVIADLENRLESGDLVLTMGAGDIWRVGDELAKRISQ</sequence>
<feature type="binding site" evidence="14">
    <location>
        <begin position="95"/>
        <end position="101"/>
    </location>
    <ligand>
        <name>ATP</name>
        <dbReference type="ChEBI" id="CHEBI:30616"/>
    </ligand>
</feature>
<evidence type="ECO:0000259" key="16">
    <source>
        <dbReference type="Pfam" id="PF02875"/>
    </source>
</evidence>
<comment type="caution">
    <text evidence="18">The sequence shown here is derived from an EMBL/GenBank/DDBJ whole genome shotgun (WGS) entry which is preliminary data.</text>
</comment>
<keyword evidence="5 14" id="KW-0436">Ligase</keyword>
<evidence type="ECO:0000259" key="17">
    <source>
        <dbReference type="Pfam" id="PF08245"/>
    </source>
</evidence>
<evidence type="ECO:0000256" key="10">
    <source>
        <dbReference type="ARBA" id="ARBA00022984"/>
    </source>
</evidence>
<comment type="similarity">
    <text evidence="14">Belongs to the MurCDEF family.</text>
</comment>
<dbReference type="InterPro" id="IPR036565">
    <property type="entry name" value="Mur-like_cat_sf"/>
</dbReference>
<dbReference type="EC" id="6.3.2.8" evidence="3 14"/>
<dbReference type="GO" id="GO:0016874">
    <property type="term" value="F:ligase activity"/>
    <property type="evidence" value="ECO:0007669"/>
    <property type="project" value="UniProtKB-KW"/>
</dbReference>
<evidence type="ECO:0000259" key="15">
    <source>
        <dbReference type="Pfam" id="PF01225"/>
    </source>
</evidence>
<evidence type="ECO:0000256" key="6">
    <source>
        <dbReference type="ARBA" id="ARBA00022618"/>
    </source>
</evidence>
<dbReference type="Proteomes" id="UP000608420">
    <property type="component" value="Unassembled WGS sequence"/>
</dbReference>
<keyword evidence="9 14" id="KW-0133">Cell shape</keyword>
<keyword evidence="8 14" id="KW-0067">ATP-binding</keyword>
<gene>
    <name evidence="14 18" type="primary">murC</name>
    <name evidence="18" type="ORF">GCM10010913_08310</name>
</gene>
<dbReference type="EMBL" id="BMIW01000004">
    <property type="protein sequence ID" value="GGF89247.1"/>
    <property type="molecule type" value="Genomic_DNA"/>
</dbReference>
<organism evidence="18 19">
    <name type="scientific">Paenibacillus aceti</name>
    <dbReference type="NCBI Taxonomy" id="1820010"/>
    <lineage>
        <taxon>Bacteria</taxon>
        <taxon>Bacillati</taxon>
        <taxon>Bacillota</taxon>
        <taxon>Bacilli</taxon>
        <taxon>Bacillales</taxon>
        <taxon>Paenibacillaceae</taxon>
        <taxon>Paenibacillus</taxon>
    </lineage>
</organism>
<feature type="domain" description="Mur ligase C-terminal" evidence="16">
    <location>
        <begin position="295"/>
        <end position="425"/>
    </location>
</feature>
<evidence type="ECO:0000256" key="8">
    <source>
        <dbReference type="ARBA" id="ARBA00022840"/>
    </source>
</evidence>
<dbReference type="InterPro" id="IPR013221">
    <property type="entry name" value="Mur_ligase_cen"/>
</dbReference>
<dbReference type="NCBIfam" id="TIGR01082">
    <property type="entry name" value="murC"/>
    <property type="match status" value="1"/>
</dbReference>
<dbReference type="Pfam" id="PF01225">
    <property type="entry name" value="Mur_ligase"/>
    <property type="match status" value="1"/>
</dbReference>
<evidence type="ECO:0000313" key="19">
    <source>
        <dbReference type="Proteomes" id="UP000608420"/>
    </source>
</evidence>
<dbReference type="PANTHER" id="PTHR43445:SF3">
    <property type="entry name" value="UDP-N-ACETYLMURAMATE--L-ALANINE LIGASE"/>
    <property type="match status" value="1"/>
</dbReference>
<name>A0ABQ1VRE6_9BACL</name>
<dbReference type="SUPFAM" id="SSF53623">
    <property type="entry name" value="MurD-like peptide ligases, catalytic domain"/>
    <property type="match status" value="1"/>
</dbReference>
<dbReference type="InterPro" id="IPR005758">
    <property type="entry name" value="UDP-N-AcMur_Ala_ligase_MurC"/>
</dbReference>
<evidence type="ECO:0000256" key="14">
    <source>
        <dbReference type="HAMAP-Rule" id="MF_00046"/>
    </source>
</evidence>
<dbReference type="HAMAP" id="MF_00046">
    <property type="entry name" value="MurC"/>
    <property type="match status" value="1"/>
</dbReference>
<proteinExistence type="inferred from homology"/>
<evidence type="ECO:0000256" key="3">
    <source>
        <dbReference type="ARBA" id="ARBA00012211"/>
    </source>
</evidence>
<comment type="catalytic activity">
    <reaction evidence="13 14">
        <text>UDP-N-acetyl-alpha-D-muramate + L-alanine + ATP = UDP-N-acetyl-alpha-D-muramoyl-L-alanine + ADP + phosphate + H(+)</text>
        <dbReference type="Rhea" id="RHEA:23372"/>
        <dbReference type="ChEBI" id="CHEBI:15378"/>
        <dbReference type="ChEBI" id="CHEBI:30616"/>
        <dbReference type="ChEBI" id="CHEBI:43474"/>
        <dbReference type="ChEBI" id="CHEBI:57972"/>
        <dbReference type="ChEBI" id="CHEBI:70757"/>
        <dbReference type="ChEBI" id="CHEBI:83898"/>
        <dbReference type="ChEBI" id="CHEBI:456216"/>
        <dbReference type="EC" id="6.3.2.8"/>
    </reaction>
</comment>
<dbReference type="RefSeq" id="WP_229716828.1">
    <property type="nucleotide sequence ID" value="NZ_BMIW01000004.1"/>
</dbReference>
<evidence type="ECO:0000256" key="12">
    <source>
        <dbReference type="ARBA" id="ARBA00023316"/>
    </source>
</evidence>
<comment type="pathway">
    <text evidence="2 14">Cell wall biogenesis; peptidoglycan biosynthesis.</text>
</comment>
<keyword evidence="4 14" id="KW-0963">Cytoplasm</keyword>
<feature type="domain" description="Mur ligase N-terminal catalytic" evidence="15">
    <location>
        <begin position="1"/>
        <end position="88"/>
    </location>
</feature>
<dbReference type="SUPFAM" id="SSF51984">
    <property type="entry name" value="MurCD N-terminal domain"/>
    <property type="match status" value="1"/>
</dbReference>
<comment type="function">
    <text evidence="14">Cell wall formation.</text>
</comment>
<protein>
    <recommendedName>
        <fullName evidence="3 14">UDP-N-acetylmuramate--L-alanine ligase</fullName>
        <ecNumber evidence="3 14">6.3.2.8</ecNumber>
    </recommendedName>
    <alternativeName>
        <fullName evidence="14">UDP-N-acetylmuramoyl-L-alanine synthetase</fullName>
    </alternativeName>
</protein>
<dbReference type="SUPFAM" id="SSF53244">
    <property type="entry name" value="MurD-like peptide ligases, peptide-binding domain"/>
    <property type="match status" value="1"/>
</dbReference>
<dbReference type="PANTHER" id="PTHR43445">
    <property type="entry name" value="UDP-N-ACETYLMURAMATE--L-ALANINE LIGASE-RELATED"/>
    <property type="match status" value="1"/>
</dbReference>
<evidence type="ECO:0000313" key="18">
    <source>
        <dbReference type="EMBL" id="GGF89247.1"/>
    </source>
</evidence>
<accession>A0ABQ1VRE6</accession>
<dbReference type="Gene3D" id="3.40.50.720">
    <property type="entry name" value="NAD(P)-binding Rossmann-like Domain"/>
    <property type="match status" value="1"/>
</dbReference>
<evidence type="ECO:0000256" key="13">
    <source>
        <dbReference type="ARBA" id="ARBA00047833"/>
    </source>
</evidence>
<evidence type="ECO:0000256" key="5">
    <source>
        <dbReference type="ARBA" id="ARBA00022598"/>
    </source>
</evidence>
<evidence type="ECO:0000256" key="4">
    <source>
        <dbReference type="ARBA" id="ARBA00022490"/>
    </source>
</evidence>
<keyword evidence="10 14" id="KW-0573">Peptidoglycan synthesis</keyword>
<dbReference type="Pfam" id="PF08245">
    <property type="entry name" value="Mur_ligase_M"/>
    <property type="match status" value="1"/>
</dbReference>
<dbReference type="InterPro" id="IPR000713">
    <property type="entry name" value="Mur_ligase_N"/>
</dbReference>
<comment type="subcellular location">
    <subcellularLocation>
        <location evidence="1 14">Cytoplasm</location>
    </subcellularLocation>
</comment>
<dbReference type="InterPro" id="IPR036615">
    <property type="entry name" value="Mur_ligase_C_dom_sf"/>
</dbReference>
<keyword evidence="11 14" id="KW-0131">Cell cycle</keyword>
<dbReference type="InterPro" id="IPR004101">
    <property type="entry name" value="Mur_ligase_C"/>
</dbReference>
<reference evidence="19" key="1">
    <citation type="journal article" date="2019" name="Int. J. Syst. Evol. Microbiol.">
        <title>The Global Catalogue of Microorganisms (GCM) 10K type strain sequencing project: providing services to taxonomists for standard genome sequencing and annotation.</title>
        <authorList>
            <consortium name="The Broad Institute Genomics Platform"/>
            <consortium name="The Broad Institute Genome Sequencing Center for Infectious Disease"/>
            <person name="Wu L."/>
            <person name="Ma J."/>
        </authorList>
    </citation>
    <scope>NUCLEOTIDE SEQUENCE [LARGE SCALE GENOMIC DNA]</scope>
    <source>
        <strain evidence="19">CGMCC 1.15420</strain>
    </source>
</reference>
<dbReference type="Gene3D" id="3.40.1190.10">
    <property type="entry name" value="Mur-like, catalytic domain"/>
    <property type="match status" value="1"/>
</dbReference>
<dbReference type="Gene3D" id="3.90.190.20">
    <property type="entry name" value="Mur ligase, C-terminal domain"/>
    <property type="match status" value="1"/>
</dbReference>
<evidence type="ECO:0000256" key="7">
    <source>
        <dbReference type="ARBA" id="ARBA00022741"/>
    </source>
</evidence>
<evidence type="ECO:0000256" key="1">
    <source>
        <dbReference type="ARBA" id="ARBA00004496"/>
    </source>
</evidence>
<evidence type="ECO:0000256" key="9">
    <source>
        <dbReference type="ARBA" id="ARBA00022960"/>
    </source>
</evidence>
<keyword evidence="7 14" id="KW-0547">Nucleotide-binding</keyword>
<evidence type="ECO:0000256" key="11">
    <source>
        <dbReference type="ARBA" id="ARBA00023306"/>
    </source>
</evidence>